<evidence type="ECO:0000256" key="1">
    <source>
        <dbReference type="SAM" id="Phobius"/>
    </source>
</evidence>
<sequence length="111" mass="12347">MALVFDLPFPRLLIDCGGLNAPISLAAEKGNIYLLRANTWAPTGMSLACLVQVGALAAFWARINNPWMVREFSGTRQAVLGGWVFASLGLLIFMFFFFMLLKQYKISSRLV</sequence>
<keyword evidence="1" id="KW-0472">Membrane</keyword>
<evidence type="ECO:0000313" key="3">
    <source>
        <dbReference type="Proteomes" id="UP000032233"/>
    </source>
</evidence>
<name>A0A0D2HTX9_9BACT</name>
<keyword evidence="1" id="KW-1133">Transmembrane helix</keyword>
<dbReference type="STRING" id="1429043.X474_12185"/>
<protein>
    <submittedName>
        <fullName evidence="2">Uncharacterized protein</fullName>
    </submittedName>
</protein>
<dbReference type="Proteomes" id="UP000032233">
    <property type="component" value="Unassembled WGS sequence"/>
</dbReference>
<feature type="transmembrane region" description="Helical" evidence="1">
    <location>
        <begin position="80"/>
        <end position="101"/>
    </location>
</feature>
<feature type="transmembrane region" description="Helical" evidence="1">
    <location>
        <begin position="39"/>
        <end position="60"/>
    </location>
</feature>
<dbReference type="InParanoid" id="A0A0D2HTX9"/>
<reference evidence="2 3" key="1">
    <citation type="submission" date="2013-11" db="EMBL/GenBank/DDBJ databases">
        <title>Metagenomic analysis of a methanogenic consortium involved in long chain n-alkane degradation.</title>
        <authorList>
            <person name="Davidova I.A."/>
            <person name="Callaghan A.V."/>
            <person name="Wawrik B."/>
            <person name="Pruitt S."/>
            <person name="Marks C."/>
            <person name="Duncan K.E."/>
            <person name="Suflita J.M."/>
        </authorList>
    </citation>
    <scope>NUCLEOTIDE SEQUENCE [LARGE SCALE GENOMIC DNA]</scope>
    <source>
        <strain evidence="2 3">SPR</strain>
    </source>
</reference>
<keyword evidence="3" id="KW-1185">Reference proteome</keyword>
<comment type="caution">
    <text evidence="2">The sequence shown here is derived from an EMBL/GenBank/DDBJ whole genome shotgun (WGS) entry which is preliminary data.</text>
</comment>
<dbReference type="OrthoDB" id="257751at2"/>
<gene>
    <name evidence="2" type="ORF">X474_12185</name>
</gene>
<dbReference type="EMBL" id="AZAC01000014">
    <property type="protein sequence ID" value="KIX13923.1"/>
    <property type="molecule type" value="Genomic_DNA"/>
</dbReference>
<organism evidence="2 3">
    <name type="scientific">Dethiosulfatarculus sandiegensis</name>
    <dbReference type="NCBI Taxonomy" id="1429043"/>
    <lineage>
        <taxon>Bacteria</taxon>
        <taxon>Pseudomonadati</taxon>
        <taxon>Thermodesulfobacteriota</taxon>
        <taxon>Desulfarculia</taxon>
        <taxon>Desulfarculales</taxon>
        <taxon>Desulfarculaceae</taxon>
        <taxon>Dethiosulfatarculus</taxon>
    </lineage>
</organism>
<keyword evidence="1" id="KW-0812">Transmembrane</keyword>
<proteinExistence type="predicted"/>
<evidence type="ECO:0000313" key="2">
    <source>
        <dbReference type="EMBL" id="KIX13923.1"/>
    </source>
</evidence>
<dbReference type="RefSeq" id="WP_044348819.1">
    <property type="nucleotide sequence ID" value="NZ_AZAC01000014.1"/>
</dbReference>
<dbReference type="AlphaFoldDB" id="A0A0D2HTX9"/>
<accession>A0A0D2HTX9</accession>